<feature type="transmembrane region" description="Helical" evidence="2">
    <location>
        <begin position="47"/>
        <end position="65"/>
    </location>
</feature>
<dbReference type="RefSeq" id="WP_110682970.1">
    <property type="nucleotide sequence ID" value="NZ_CP154874.1"/>
</dbReference>
<organism evidence="3 4">
    <name type="scientific">Aquipseudomonas alcaligenes</name>
    <name type="common">Pseudomonas alcaligenes</name>
    <dbReference type="NCBI Taxonomy" id="43263"/>
    <lineage>
        <taxon>Bacteria</taxon>
        <taxon>Pseudomonadati</taxon>
        <taxon>Pseudomonadota</taxon>
        <taxon>Gammaproteobacteria</taxon>
        <taxon>Pseudomonadales</taxon>
        <taxon>Pseudomonadaceae</taxon>
        <taxon>Aquipseudomonas</taxon>
    </lineage>
</organism>
<sequence>MSLVNDMLRDLEERRAAPTERLALEGLQAVDEAGAARRERIERLRRGSIWFMAVMLLAVLIGLMIGRVVNGQIPWGGVMPKREAEAPAAPVVAAPRLLEVLPQHDARGLVLQLLLERSVPYQRTEESGAVSLRLAGVQLAGEAQSGRVQRNGRSLSWRVEPQGADVQVLLVGLGEGLQVSDRLEPAGDRWLLWIEVPLGEPEAPAEEPLELAQLPVAAPAVAAEPPLPAWASAPLPAAAAVPSVPQPAPAEPAPSGPPQVSIAPYRPDGLARARQALQAGDYRRAIGELEELQKSRGRDPEVLRWLARAYLADGQQQRLLGWLPAQLAQMPHDSELRLLLARAQLQSGDTQGAVATLEQNAPALAQEPTYHALLAASYQQTGQWQESAALYRQMVALRPSQSTWQLGLAIALEQLDQPAAAGRHYALALKGLGLDDSARQFASERAAALGGTR</sequence>
<evidence type="ECO:0000313" key="3">
    <source>
        <dbReference type="EMBL" id="PYC23624.1"/>
    </source>
</evidence>
<evidence type="ECO:0000256" key="1">
    <source>
        <dbReference type="SAM" id="MobiDB-lite"/>
    </source>
</evidence>
<keyword evidence="2" id="KW-0472">Membrane</keyword>
<dbReference type="SUPFAM" id="SSF48452">
    <property type="entry name" value="TPR-like"/>
    <property type="match status" value="1"/>
</dbReference>
<dbReference type="OrthoDB" id="5406098at2"/>
<evidence type="ECO:0000313" key="4">
    <source>
        <dbReference type="Proteomes" id="UP000248146"/>
    </source>
</evidence>
<dbReference type="Pfam" id="PF13432">
    <property type="entry name" value="TPR_16"/>
    <property type="match status" value="1"/>
</dbReference>
<dbReference type="InterPro" id="IPR011990">
    <property type="entry name" value="TPR-like_helical_dom_sf"/>
</dbReference>
<keyword evidence="2" id="KW-1133">Transmembrane helix</keyword>
<dbReference type="Pfam" id="PF14559">
    <property type="entry name" value="TPR_19"/>
    <property type="match status" value="1"/>
</dbReference>
<comment type="caution">
    <text evidence="3">The sequence shown here is derived from an EMBL/GenBank/DDBJ whole genome shotgun (WGS) entry which is preliminary data.</text>
</comment>
<evidence type="ECO:0000256" key="2">
    <source>
        <dbReference type="SAM" id="Phobius"/>
    </source>
</evidence>
<keyword evidence="2" id="KW-0812">Transmembrane</keyword>
<protein>
    <submittedName>
        <fullName evidence="3">Uncharacterized protein</fullName>
    </submittedName>
</protein>
<proteinExistence type="predicted"/>
<accession>A0A2V4KZG6</accession>
<dbReference type="AlphaFoldDB" id="A0A2V4KZG6"/>
<gene>
    <name evidence="3" type="ORF">DMO17_13355</name>
</gene>
<reference evidence="3 4" key="1">
    <citation type="submission" date="2018-06" db="EMBL/GenBank/DDBJ databases">
        <title>Pseudomonas diversity within urban Lake Michigan freshwaters.</title>
        <authorList>
            <person name="Batrich M."/>
            <person name="Hatzopoulos T."/>
            <person name="Putonti C."/>
        </authorList>
    </citation>
    <scope>NUCLEOTIDE SEQUENCE [LARGE SCALE GENOMIC DNA]</scope>
    <source>
        <strain evidence="3 4">MB-090714</strain>
    </source>
</reference>
<feature type="region of interest" description="Disordered" evidence="1">
    <location>
        <begin position="240"/>
        <end position="265"/>
    </location>
</feature>
<dbReference type="Proteomes" id="UP000248146">
    <property type="component" value="Unassembled WGS sequence"/>
</dbReference>
<dbReference type="EMBL" id="QJRX01000006">
    <property type="protein sequence ID" value="PYC23624.1"/>
    <property type="molecule type" value="Genomic_DNA"/>
</dbReference>
<dbReference type="Gene3D" id="1.25.40.10">
    <property type="entry name" value="Tetratricopeptide repeat domain"/>
    <property type="match status" value="2"/>
</dbReference>
<name>A0A2V4KZG6_AQUAC</name>
<feature type="compositionally biased region" description="Pro residues" evidence="1">
    <location>
        <begin position="244"/>
        <end position="257"/>
    </location>
</feature>